<evidence type="ECO:0000256" key="3">
    <source>
        <dbReference type="ARBA" id="ARBA00022651"/>
    </source>
</evidence>
<evidence type="ECO:0000256" key="4">
    <source>
        <dbReference type="ARBA" id="ARBA00022729"/>
    </source>
</evidence>
<evidence type="ECO:0000313" key="12">
    <source>
        <dbReference type="Proteomes" id="UP000249130"/>
    </source>
</evidence>
<dbReference type="EMBL" id="NPEX01000077">
    <property type="protein sequence ID" value="RAI43656.1"/>
    <property type="molecule type" value="Genomic_DNA"/>
</dbReference>
<comment type="similarity">
    <text evidence="2 9">Belongs to the glycosyl hydrolase 10 (cellulase F) family.</text>
</comment>
<gene>
    <name evidence="11" type="ORF">CH341_13120</name>
</gene>
<dbReference type="InterPro" id="IPR001000">
    <property type="entry name" value="GH10_dom"/>
</dbReference>
<dbReference type="RefSeq" id="WP_111419486.1">
    <property type="nucleotide sequence ID" value="NZ_NPEX01000077.1"/>
</dbReference>
<dbReference type="PANTHER" id="PTHR31490">
    <property type="entry name" value="GLYCOSYL HYDROLASE"/>
    <property type="match status" value="1"/>
</dbReference>
<keyword evidence="4" id="KW-0732">Signal</keyword>
<dbReference type="Pfam" id="PF00331">
    <property type="entry name" value="Glyco_hydro_10"/>
    <property type="match status" value="1"/>
</dbReference>
<dbReference type="EC" id="3.2.1.8" evidence="9"/>
<dbReference type="SMART" id="SM00633">
    <property type="entry name" value="Glyco_10"/>
    <property type="match status" value="1"/>
</dbReference>
<protein>
    <recommendedName>
        <fullName evidence="9">Beta-xylanase</fullName>
        <ecNumber evidence="9">3.2.1.8</ecNumber>
    </recommendedName>
</protein>
<evidence type="ECO:0000256" key="5">
    <source>
        <dbReference type="ARBA" id="ARBA00022801"/>
    </source>
</evidence>
<reference evidence="11 12" key="1">
    <citation type="submission" date="2017-07" db="EMBL/GenBank/DDBJ databases">
        <title>Draft Genome Sequences of Select Purple Nonsulfur Bacteria.</title>
        <authorList>
            <person name="Lasarre B."/>
            <person name="Mckinlay J.B."/>
        </authorList>
    </citation>
    <scope>NUCLEOTIDE SEQUENCE [LARGE SCALE GENOMIC DNA]</scope>
    <source>
        <strain evidence="11 12">DSM 5909</strain>
    </source>
</reference>
<dbReference type="OrthoDB" id="9815836at2"/>
<sequence length="368" mass="40839">MRSGRLDRRGVVVGSATAALSTMLPRALRGQETEPSLGRLASQKGILFGSVCLARELDSDPAYAGLLGRECRVIVPGIELKWAPLRPRPDQFDFSRADMVIRFAESIGALVRGHTLVWHETLPQWLPSTMEGPAARALLARHIAVVCGRYRNRIHSWDVVNEAVEPDDGRADGLRVTPWLRAMGPGYIAEAFRMAAEADPSAILTYNDDGICDSSRSAVAKRQAVQRLLDQLGSAGAPVQALGMQAHLTTAMEFRGPELRRFLDDLQGRGLKVMITELDVLDRRAGQDPSGQDQRVADTYRRFLDVVLAHRATVACVAWGMSDRHSWLRLVDWKTSGDLRPHPYDEELRRKAAWSAIYRSLENAPTRS</sequence>
<comment type="catalytic activity">
    <reaction evidence="1 9">
        <text>Endohydrolysis of (1-&gt;4)-beta-D-xylosidic linkages in xylans.</text>
        <dbReference type="EC" id="3.2.1.8"/>
    </reaction>
</comment>
<evidence type="ECO:0000256" key="8">
    <source>
        <dbReference type="ARBA" id="ARBA00023326"/>
    </source>
</evidence>
<dbReference type="PRINTS" id="PR00134">
    <property type="entry name" value="GLHYDRLASE10"/>
</dbReference>
<dbReference type="InterPro" id="IPR044846">
    <property type="entry name" value="GH10"/>
</dbReference>
<evidence type="ECO:0000256" key="7">
    <source>
        <dbReference type="ARBA" id="ARBA00023295"/>
    </source>
</evidence>
<dbReference type="SUPFAM" id="SSF51445">
    <property type="entry name" value="(Trans)glycosidases"/>
    <property type="match status" value="1"/>
</dbReference>
<dbReference type="Gene3D" id="3.20.20.80">
    <property type="entry name" value="Glycosidases"/>
    <property type="match status" value="1"/>
</dbReference>
<dbReference type="PANTHER" id="PTHR31490:SF88">
    <property type="entry name" value="BETA-XYLANASE"/>
    <property type="match status" value="1"/>
</dbReference>
<evidence type="ECO:0000256" key="9">
    <source>
        <dbReference type="RuleBase" id="RU361174"/>
    </source>
</evidence>
<comment type="caution">
    <text evidence="11">The sequence shown here is derived from an EMBL/GenBank/DDBJ whole genome shotgun (WGS) entry which is preliminary data.</text>
</comment>
<dbReference type="Proteomes" id="UP000249130">
    <property type="component" value="Unassembled WGS sequence"/>
</dbReference>
<proteinExistence type="inferred from homology"/>
<keyword evidence="5 9" id="KW-0378">Hydrolase</keyword>
<evidence type="ECO:0000256" key="6">
    <source>
        <dbReference type="ARBA" id="ARBA00023277"/>
    </source>
</evidence>
<keyword evidence="8 9" id="KW-0624">Polysaccharide degradation</keyword>
<keyword evidence="7 9" id="KW-0326">Glycosidase</keyword>
<accession>A0A327KZP9</accession>
<evidence type="ECO:0000256" key="1">
    <source>
        <dbReference type="ARBA" id="ARBA00000681"/>
    </source>
</evidence>
<keyword evidence="3" id="KW-0858">Xylan degradation</keyword>
<dbReference type="GO" id="GO:0031176">
    <property type="term" value="F:endo-1,4-beta-xylanase activity"/>
    <property type="evidence" value="ECO:0007669"/>
    <property type="project" value="UniProtKB-EC"/>
</dbReference>
<evidence type="ECO:0000256" key="2">
    <source>
        <dbReference type="ARBA" id="ARBA00007495"/>
    </source>
</evidence>
<organism evidence="11 12">
    <name type="scientific">Rhodoplanes roseus</name>
    <dbReference type="NCBI Taxonomy" id="29409"/>
    <lineage>
        <taxon>Bacteria</taxon>
        <taxon>Pseudomonadati</taxon>
        <taxon>Pseudomonadota</taxon>
        <taxon>Alphaproteobacteria</taxon>
        <taxon>Hyphomicrobiales</taxon>
        <taxon>Nitrobacteraceae</taxon>
        <taxon>Rhodoplanes</taxon>
    </lineage>
</organism>
<keyword evidence="12" id="KW-1185">Reference proteome</keyword>
<dbReference type="PROSITE" id="PS51760">
    <property type="entry name" value="GH10_2"/>
    <property type="match status" value="1"/>
</dbReference>
<keyword evidence="6 9" id="KW-0119">Carbohydrate metabolism</keyword>
<feature type="domain" description="GH10" evidence="10">
    <location>
        <begin position="31"/>
        <end position="360"/>
    </location>
</feature>
<name>A0A327KZP9_9BRAD</name>
<evidence type="ECO:0000313" key="11">
    <source>
        <dbReference type="EMBL" id="RAI43656.1"/>
    </source>
</evidence>
<dbReference type="GO" id="GO:0045493">
    <property type="term" value="P:xylan catabolic process"/>
    <property type="evidence" value="ECO:0007669"/>
    <property type="project" value="UniProtKB-KW"/>
</dbReference>
<dbReference type="InterPro" id="IPR017853">
    <property type="entry name" value="GH"/>
</dbReference>
<dbReference type="AlphaFoldDB" id="A0A327KZP9"/>
<evidence type="ECO:0000259" key="10">
    <source>
        <dbReference type="PROSITE" id="PS51760"/>
    </source>
</evidence>